<dbReference type="Pfam" id="PF15216">
    <property type="entry name" value="TSLP"/>
    <property type="match status" value="1"/>
</dbReference>
<dbReference type="GO" id="GO:0032736">
    <property type="term" value="P:positive regulation of interleukin-13 production"/>
    <property type="evidence" value="ECO:0007669"/>
    <property type="project" value="TreeGrafter"/>
</dbReference>
<evidence type="ECO:0000313" key="2">
    <source>
        <dbReference type="Ensembl" id="ENSMSIP00000002829.1"/>
    </source>
</evidence>
<keyword evidence="1" id="KW-0732">Signal</keyword>
<organism evidence="2 3">
    <name type="scientific">Mus spicilegus</name>
    <name type="common">Mound-building mouse</name>
    <dbReference type="NCBI Taxonomy" id="10103"/>
    <lineage>
        <taxon>Eukaryota</taxon>
        <taxon>Metazoa</taxon>
        <taxon>Chordata</taxon>
        <taxon>Craniata</taxon>
        <taxon>Vertebrata</taxon>
        <taxon>Euteleostomi</taxon>
        <taxon>Mammalia</taxon>
        <taxon>Eutheria</taxon>
        <taxon>Euarchontoglires</taxon>
        <taxon>Glires</taxon>
        <taxon>Rodentia</taxon>
        <taxon>Myomorpha</taxon>
        <taxon>Muroidea</taxon>
        <taxon>Muridae</taxon>
        <taxon>Murinae</taxon>
        <taxon>Mus</taxon>
        <taxon>Mus</taxon>
    </lineage>
</organism>
<dbReference type="GO" id="GO:0032733">
    <property type="term" value="P:positive regulation of interleukin-10 production"/>
    <property type="evidence" value="ECO:0007669"/>
    <property type="project" value="TreeGrafter"/>
</dbReference>
<dbReference type="GO" id="GO:0032755">
    <property type="term" value="P:positive regulation of interleukin-6 production"/>
    <property type="evidence" value="ECO:0007669"/>
    <property type="project" value="TreeGrafter"/>
</dbReference>
<dbReference type="GeneTree" id="ENSGT00390000012541"/>
<dbReference type="AlphaFoldDB" id="A0A8C6GAQ7"/>
<dbReference type="GO" id="GO:0005125">
    <property type="term" value="F:cytokine activity"/>
    <property type="evidence" value="ECO:0007669"/>
    <property type="project" value="Ensembl"/>
</dbReference>
<dbReference type="Proteomes" id="UP000694415">
    <property type="component" value="Unplaced"/>
</dbReference>
<reference evidence="2" key="2">
    <citation type="submission" date="2025-09" db="UniProtKB">
        <authorList>
            <consortium name="Ensembl"/>
        </authorList>
    </citation>
    <scope>IDENTIFICATION</scope>
</reference>
<dbReference type="GO" id="GO:0032754">
    <property type="term" value="P:positive regulation of interleukin-5 production"/>
    <property type="evidence" value="ECO:0007669"/>
    <property type="project" value="TreeGrafter"/>
</dbReference>
<evidence type="ECO:0000256" key="1">
    <source>
        <dbReference type="SAM" id="SignalP"/>
    </source>
</evidence>
<evidence type="ECO:0000313" key="3">
    <source>
        <dbReference type="Proteomes" id="UP000694415"/>
    </source>
</evidence>
<dbReference type="InterPro" id="IPR029189">
    <property type="entry name" value="TSLP"/>
</dbReference>
<dbReference type="GO" id="GO:0005615">
    <property type="term" value="C:extracellular space"/>
    <property type="evidence" value="ECO:0007669"/>
    <property type="project" value="Ensembl"/>
</dbReference>
<dbReference type="FunFam" id="1.20.1250.90:FF:000002">
    <property type="entry name" value="Thymic stromal lymphopoietin"/>
    <property type="match status" value="1"/>
</dbReference>
<keyword evidence="3" id="KW-1185">Reference proteome</keyword>
<accession>A0A8C6GAQ7</accession>
<feature type="signal peptide" evidence="1">
    <location>
        <begin position="1"/>
        <end position="19"/>
    </location>
</feature>
<dbReference type="GO" id="GO:0005139">
    <property type="term" value="F:interleukin-7 receptor binding"/>
    <property type="evidence" value="ECO:0007669"/>
    <property type="project" value="TreeGrafter"/>
</dbReference>
<dbReference type="PANTHER" id="PTHR38003:SF1">
    <property type="entry name" value="THYMIC STROMAL LYMPHOPOIETIN"/>
    <property type="match status" value="1"/>
</dbReference>
<feature type="chain" id="PRO_5034691579" evidence="1">
    <location>
        <begin position="20"/>
        <end position="140"/>
    </location>
</feature>
<dbReference type="GO" id="GO:0001961">
    <property type="term" value="P:positive regulation of cytokine-mediated signaling pathway"/>
    <property type="evidence" value="ECO:0007669"/>
    <property type="project" value="TreeGrafter"/>
</dbReference>
<dbReference type="InterPro" id="IPR038329">
    <property type="entry name" value="TSLP_sf"/>
</dbReference>
<dbReference type="Gene3D" id="1.20.1250.90">
    <property type="entry name" value="Thymic stromal lymphopoietin"/>
    <property type="match status" value="1"/>
</dbReference>
<dbReference type="PANTHER" id="PTHR38003">
    <property type="entry name" value="THYMIC STROMAL LYMPHOPOIETIN"/>
    <property type="match status" value="1"/>
</dbReference>
<name>A0A8C6GAQ7_MUSSI</name>
<dbReference type="Ensembl" id="ENSMSIT00000003595.1">
    <property type="protein sequence ID" value="ENSMSIP00000002829.1"/>
    <property type="gene ID" value="ENSMSIG00000002621.1"/>
</dbReference>
<dbReference type="GO" id="GO:0061844">
    <property type="term" value="P:antimicrobial humoral immune response mediated by antimicrobial peptide"/>
    <property type="evidence" value="ECO:0007669"/>
    <property type="project" value="TreeGrafter"/>
</dbReference>
<reference evidence="2" key="1">
    <citation type="submission" date="2025-08" db="UniProtKB">
        <authorList>
            <consortium name="Ensembl"/>
        </authorList>
    </citation>
    <scope>IDENTIFICATION</scope>
</reference>
<sequence>MVLLRSLFILQVLVRMGLTYNFSNCNFTSITKIYCNIIFHDLTGELKGAKFEQIEDCESKPACLLKIEYYTLNPIPGCPSLPDKTFARRTRAALIDHCQGYPETERNDGTQEMAQEVQNICLNQTSQIQRLWHSFMQSPE</sequence>
<dbReference type="GO" id="GO:0032722">
    <property type="term" value="P:positive regulation of chemokine production"/>
    <property type="evidence" value="ECO:0007669"/>
    <property type="project" value="TreeGrafter"/>
</dbReference>
<dbReference type="GO" id="GO:0050729">
    <property type="term" value="P:positive regulation of inflammatory response"/>
    <property type="evidence" value="ECO:0007669"/>
    <property type="project" value="TreeGrafter"/>
</dbReference>
<proteinExistence type="predicted"/>
<protein>
    <submittedName>
        <fullName evidence="2">Thymic stromal lymphopoietin</fullName>
    </submittedName>
</protein>